<dbReference type="InterPro" id="IPR011990">
    <property type="entry name" value="TPR-like_helical_dom_sf"/>
</dbReference>
<proteinExistence type="predicted"/>
<reference evidence="1" key="1">
    <citation type="submission" date="2019-03" db="EMBL/GenBank/DDBJ databases">
        <title>Single cell metagenomics reveals metabolic interactions within the superorganism composed of flagellate Streblomastix strix and complex community of Bacteroidetes bacteria on its surface.</title>
        <authorList>
            <person name="Treitli S.C."/>
            <person name="Kolisko M."/>
            <person name="Husnik F."/>
            <person name="Keeling P."/>
            <person name="Hampl V."/>
        </authorList>
    </citation>
    <scope>NUCLEOTIDE SEQUENCE</scope>
    <source>
        <strain evidence="1">STM</strain>
    </source>
</reference>
<organism evidence="1">
    <name type="scientific">termite gut metagenome</name>
    <dbReference type="NCBI Taxonomy" id="433724"/>
    <lineage>
        <taxon>unclassified sequences</taxon>
        <taxon>metagenomes</taxon>
        <taxon>organismal metagenomes</taxon>
    </lineage>
</organism>
<sequence length="278" mass="31760">MKRILFSTALLMAVSFSFAQVKNVKDAKSIVNGSDPDFTKAESLIEAALVDPTTKDEPNTWNVAGYVQKKINEKELESAYLKKPYDTLKVYNSSYRMIQYFLKCDELAQIPNEKGKIKNSYRKTNAPILLIERPNLINGGVQYFNLNDNKKALEFFSNYIDLATVPMLEKENLLKQDTIIPQVAYYACLVAARIEDYPSIFKYASYGAGDKETGKYVLEFLATAYKAQNDTLNWVETLKSGIKAFPEYTFFFGNLIDYYSNNDQYNEAMVFAYLKIEG</sequence>
<evidence type="ECO:0000313" key="1">
    <source>
        <dbReference type="EMBL" id="KAA6325183.1"/>
    </source>
</evidence>
<accession>A0A5J4QXB6</accession>
<dbReference type="AlphaFoldDB" id="A0A5J4QXB6"/>
<evidence type="ECO:0008006" key="2">
    <source>
        <dbReference type="Google" id="ProtNLM"/>
    </source>
</evidence>
<protein>
    <recommendedName>
        <fullName evidence="2">Beta-barrel assembly-enhancing protease</fullName>
    </recommendedName>
</protein>
<dbReference type="Gene3D" id="1.25.40.10">
    <property type="entry name" value="Tetratricopeptide repeat domain"/>
    <property type="match status" value="1"/>
</dbReference>
<gene>
    <name evidence="1" type="ORF">EZS27_025572</name>
</gene>
<dbReference type="EMBL" id="SNRY01002416">
    <property type="protein sequence ID" value="KAA6325183.1"/>
    <property type="molecule type" value="Genomic_DNA"/>
</dbReference>
<name>A0A5J4QXB6_9ZZZZ</name>
<comment type="caution">
    <text evidence="1">The sequence shown here is derived from an EMBL/GenBank/DDBJ whole genome shotgun (WGS) entry which is preliminary data.</text>
</comment>